<evidence type="ECO:0008006" key="3">
    <source>
        <dbReference type="Google" id="ProtNLM"/>
    </source>
</evidence>
<proteinExistence type="predicted"/>
<dbReference type="EMBL" id="AP026560">
    <property type="protein sequence ID" value="BDP41211.1"/>
    <property type="molecule type" value="Genomic_DNA"/>
</dbReference>
<sequence>MVLPPGTELVPPTHTADEAKANRLGLWAGSLVRPGVYRKTGNFASIAVQASRTTPPYTPLAVPVVQNCTEVRAAGRAPRLGGAGLWGSGLDRNEDRTICK</sequence>
<organism evidence="1 2">
    <name type="scientific">Deinococcus aetherius</name>
    <dbReference type="NCBI Taxonomy" id="200252"/>
    <lineage>
        <taxon>Bacteria</taxon>
        <taxon>Thermotogati</taxon>
        <taxon>Deinococcota</taxon>
        <taxon>Deinococci</taxon>
        <taxon>Deinococcales</taxon>
        <taxon>Deinococcaceae</taxon>
        <taxon>Deinococcus</taxon>
    </lineage>
</organism>
<protein>
    <recommendedName>
        <fullName evidence="3">TNase-like domain-containing protein</fullName>
    </recommendedName>
</protein>
<name>A0ABM8ABT5_9DEIO</name>
<accession>A0ABM8ABT5</accession>
<evidence type="ECO:0000313" key="2">
    <source>
        <dbReference type="Proteomes" id="UP001064971"/>
    </source>
</evidence>
<gene>
    <name evidence="1" type="ORF">DAETH_11800</name>
</gene>
<keyword evidence="2" id="KW-1185">Reference proteome</keyword>
<dbReference type="Proteomes" id="UP001064971">
    <property type="component" value="Chromosome"/>
</dbReference>
<reference evidence="1" key="1">
    <citation type="submission" date="2022-07" db="EMBL/GenBank/DDBJ databases">
        <title>Complete Genome Sequence of the Radioresistant Bacterium Deinococcus aetherius ST0316, Isolated from the Air Dust collected in Lower Stratosphere above Japan.</title>
        <authorList>
            <person name="Satoh K."/>
            <person name="Hagiwara K."/>
            <person name="Katsumata K."/>
            <person name="Kubo A."/>
            <person name="Yokobori S."/>
            <person name="Yamagishi A."/>
            <person name="Oono Y."/>
            <person name="Narumi I."/>
        </authorList>
    </citation>
    <scope>NUCLEOTIDE SEQUENCE</scope>
    <source>
        <strain evidence="1">ST0316</strain>
    </source>
</reference>
<evidence type="ECO:0000313" key="1">
    <source>
        <dbReference type="EMBL" id="BDP41211.1"/>
    </source>
</evidence>